<dbReference type="InterPro" id="IPR000092">
    <property type="entry name" value="Polyprenyl_synt"/>
</dbReference>
<name>A0A5A9W7Y8_9GAMM</name>
<dbReference type="PROSITE" id="PS00723">
    <property type="entry name" value="POLYPRENYL_SYNTHASE_1"/>
    <property type="match status" value="1"/>
</dbReference>
<dbReference type="FunFam" id="1.10.600.10:FF:000001">
    <property type="entry name" value="Geranylgeranyl diphosphate synthase"/>
    <property type="match status" value="1"/>
</dbReference>
<accession>A0A5A9W7Y8</accession>
<evidence type="ECO:0000256" key="4">
    <source>
        <dbReference type="ARBA" id="ARBA00022723"/>
    </source>
</evidence>
<dbReference type="GO" id="GO:0005737">
    <property type="term" value="C:cytoplasm"/>
    <property type="evidence" value="ECO:0007669"/>
    <property type="project" value="UniProtKB-ARBA"/>
</dbReference>
<dbReference type="OrthoDB" id="9805316at2"/>
<dbReference type="NCBIfam" id="NF045485">
    <property type="entry name" value="FPPsyn"/>
    <property type="match status" value="1"/>
</dbReference>
<dbReference type="SFLD" id="SFLDS00005">
    <property type="entry name" value="Isoprenoid_Synthase_Type_I"/>
    <property type="match status" value="1"/>
</dbReference>
<dbReference type="PROSITE" id="PS00444">
    <property type="entry name" value="POLYPRENYL_SYNTHASE_2"/>
    <property type="match status" value="1"/>
</dbReference>
<keyword evidence="4" id="KW-0479">Metal-binding</keyword>
<dbReference type="InterPro" id="IPR008949">
    <property type="entry name" value="Isoprenoid_synthase_dom_sf"/>
</dbReference>
<sequence length="295" mass="31508">MDLKSRLQHYIQRTETLLAQSVTEAPSLHPRLQAAMRYSLLNGGKRIRPALVYLACDFCGGSEAAADWPAAAIEALHSYSLVHDDLPAMDNDALRRGVPTCHIAFDEATAILAGDALLNLAFELLSEARPELYTPAQQLQLLATLAQASGHRGMVVGQAFDLAHVGQALTLEQLEQMHAHKTGALILAALQLGAQAAAASEQELAALTAFGRAIGLAFQVKDDLLDIEGCTEVLGKPSGSDLAQNKPTYPALLGLQGAKEKLQTLHQQANAALSPFGSRAEPLLALAQYIVERDH</sequence>
<dbReference type="PANTHER" id="PTHR43281:SF1">
    <property type="entry name" value="FARNESYL DIPHOSPHATE SYNTHASE"/>
    <property type="match status" value="1"/>
</dbReference>
<dbReference type="SFLD" id="SFLDG01017">
    <property type="entry name" value="Polyprenyl_Transferase_Like"/>
    <property type="match status" value="1"/>
</dbReference>
<dbReference type="CDD" id="cd00685">
    <property type="entry name" value="Trans_IPPS_HT"/>
    <property type="match status" value="1"/>
</dbReference>
<protein>
    <submittedName>
        <fullName evidence="8">Polyprenyl synthetase family protein</fullName>
    </submittedName>
</protein>
<evidence type="ECO:0000313" key="9">
    <source>
        <dbReference type="Proteomes" id="UP000325302"/>
    </source>
</evidence>
<dbReference type="GO" id="GO:0004659">
    <property type="term" value="F:prenyltransferase activity"/>
    <property type="evidence" value="ECO:0007669"/>
    <property type="project" value="InterPro"/>
</dbReference>
<evidence type="ECO:0000256" key="2">
    <source>
        <dbReference type="ARBA" id="ARBA00006706"/>
    </source>
</evidence>
<dbReference type="InterPro" id="IPR053378">
    <property type="entry name" value="Prenyl_diphosphate_synthase"/>
</dbReference>
<keyword evidence="3 7" id="KW-0808">Transferase</keyword>
<keyword evidence="9" id="KW-1185">Reference proteome</keyword>
<evidence type="ECO:0000256" key="3">
    <source>
        <dbReference type="ARBA" id="ARBA00022679"/>
    </source>
</evidence>
<gene>
    <name evidence="8" type="ORF">E1H14_00795</name>
</gene>
<dbReference type="PANTHER" id="PTHR43281">
    <property type="entry name" value="FARNESYL DIPHOSPHATE SYNTHASE"/>
    <property type="match status" value="1"/>
</dbReference>
<dbReference type="Gene3D" id="1.10.600.10">
    <property type="entry name" value="Farnesyl Diphosphate Synthase"/>
    <property type="match status" value="1"/>
</dbReference>
<dbReference type="Pfam" id="PF00348">
    <property type="entry name" value="polyprenyl_synt"/>
    <property type="match status" value="1"/>
</dbReference>
<reference evidence="8 9" key="1">
    <citation type="submission" date="2019-03" db="EMBL/GenBank/DDBJ databases">
        <title>Nitrincola sp. nov. isolated from an Indian soda lake.</title>
        <authorList>
            <person name="Joshi A."/>
            <person name="Thite S.V."/>
            <person name="Joseph N."/>
            <person name="Dhotre D."/>
            <person name="Moorthy M."/>
            <person name="Shouche Y.S."/>
        </authorList>
    </citation>
    <scope>NUCLEOTIDE SEQUENCE [LARGE SCALE GENOMIC DNA]</scope>
    <source>
        <strain evidence="8 9">MEB193</strain>
    </source>
</reference>
<dbReference type="GO" id="GO:0008654">
    <property type="term" value="P:phospholipid biosynthetic process"/>
    <property type="evidence" value="ECO:0007669"/>
    <property type="project" value="UniProtKB-ARBA"/>
</dbReference>
<evidence type="ECO:0000313" key="8">
    <source>
        <dbReference type="EMBL" id="KAA0876305.1"/>
    </source>
</evidence>
<keyword evidence="6" id="KW-0414">Isoprene biosynthesis</keyword>
<proteinExistence type="inferred from homology"/>
<comment type="cofactor">
    <cofactor evidence="1">
        <name>Mg(2+)</name>
        <dbReference type="ChEBI" id="CHEBI:18420"/>
    </cofactor>
</comment>
<comment type="caution">
    <text evidence="8">The sequence shown here is derived from an EMBL/GenBank/DDBJ whole genome shotgun (WGS) entry which is preliminary data.</text>
</comment>
<dbReference type="AlphaFoldDB" id="A0A5A9W7Y8"/>
<organism evidence="8 9">
    <name type="scientific">Nitrincola tapanii</name>
    <dbReference type="NCBI Taxonomy" id="1708751"/>
    <lineage>
        <taxon>Bacteria</taxon>
        <taxon>Pseudomonadati</taxon>
        <taxon>Pseudomonadota</taxon>
        <taxon>Gammaproteobacteria</taxon>
        <taxon>Oceanospirillales</taxon>
        <taxon>Oceanospirillaceae</taxon>
        <taxon>Nitrincola</taxon>
    </lineage>
</organism>
<evidence type="ECO:0000256" key="1">
    <source>
        <dbReference type="ARBA" id="ARBA00001946"/>
    </source>
</evidence>
<keyword evidence="5" id="KW-0460">Magnesium</keyword>
<evidence type="ECO:0000256" key="5">
    <source>
        <dbReference type="ARBA" id="ARBA00022842"/>
    </source>
</evidence>
<dbReference type="Proteomes" id="UP000325302">
    <property type="component" value="Unassembled WGS sequence"/>
</dbReference>
<dbReference type="GO" id="GO:0046872">
    <property type="term" value="F:metal ion binding"/>
    <property type="evidence" value="ECO:0007669"/>
    <property type="project" value="UniProtKB-KW"/>
</dbReference>
<comment type="similarity">
    <text evidence="2 7">Belongs to the FPP/GGPP synthase family.</text>
</comment>
<evidence type="ECO:0000256" key="7">
    <source>
        <dbReference type="RuleBase" id="RU004466"/>
    </source>
</evidence>
<dbReference type="RefSeq" id="WP_149389555.1">
    <property type="nucleotide sequence ID" value="NZ_SMRS01000001.1"/>
</dbReference>
<dbReference type="InterPro" id="IPR033749">
    <property type="entry name" value="Polyprenyl_synt_CS"/>
</dbReference>
<evidence type="ECO:0000256" key="6">
    <source>
        <dbReference type="ARBA" id="ARBA00023229"/>
    </source>
</evidence>
<dbReference type="SUPFAM" id="SSF48576">
    <property type="entry name" value="Terpenoid synthases"/>
    <property type="match status" value="1"/>
</dbReference>
<dbReference type="GO" id="GO:0016114">
    <property type="term" value="P:terpenoid biosynthetic process"/>
    <property type="evidence" value="ECO:0007669"/>
    <property type="project" value="UniProtKB-ARBA"/>
</dbReference>
<dbReference type="EMBL" id="SMRS01000001">
    <property type="protein sequence ID" value="KAA0876305.1"/>
    <property type="molecule type" value="Genomic_DNA"/>
</dbReference>